<evidence type="ECO:0000313" key="2">
    <source>
        <dbReference type="EMBL" id="CAK0830129.1"/>
    </source>
</evidence>
<protein>
    <recommendedName>
        <fullName evidence="4">Homoserine dehydrogenase</fullName>
    </recommendedName>
</protein>
<evidence type="ECO:0008006" key="4">
    <source>
        <dbReference type="Google" id="ProtNLM"/>
    </source>
</evidence>
<accession>A0ABN9SE40</accession>
<feature type="chain" id="PRO_5047519871" description="Homoserine dehydrogenase" evidence="1">
    <location>
        <begin position="19"/>
        <end position="206"/>
    </location>
</feature>
<reference evidence="2" key="1">
    <citation type="submission" date="2023-10" db="EMBL/GenBank/DDBJ databases">
        <authorList>
            <person name="Chen Y."/>
            <person name="Shah S."/>
            <person name="Dougan E. K."/>
            <person name="Thang M."/>
            <person name="Chan C."/>
        </authorList>
    </citation>
    <scope>NUCLEOTIDE SEQUENCE [LARGE SCALE GENOMIC DNA]</scope>
</reference>
<dbReference type="EMBL" id="CAUYUJ010010729">
    <property type="protein sequence ID" value="CAK0830129.1"/>
    <property type="molecule type" value="Genomic_DNA"/>
</dbReference>
<gene>
    <name evidence="2" type="ORF">PCOR1329_LOCUS28842</name>
</gene>
<dbReference type="InterPro" id="IPR036393">
    <property type="entry name" value="AceGlu_kinase-like_sf"/>
</dbReference>
<dbReference type="Proteomes" id="UP001189429">
    <property type="component" value="Unassembled WGS sequence"/>
</dbReference>
<feature type="non-terminal residue" evidence="2">
    <location>
        <position position="1"/>
    </location>
</feature>
<organism evidence="2 3">
    <name type="scientific">Prorocentrum cordatum</name>
    <dbReference type="NCBI Taxonomy" id="2364126"/>
    <lineage>
        <taxon>Eukaryota</taxon>
        <taxon>Sar</taxon>
        <taxon>Alveolata</taxon>
        <taxon>Dinophyceae</taxon>
        <taxon>Prorocentrales</taxon>
        <taxon>Prorocentraceae</taxon>
        <taxon>Prorocentrum</taxon>
    </lineage>
</organism>
<keyword evidence="3" id="KW-1185">Reference proteome</keyword>
<dbReference type="Gene3D" id="3.40.1160.10">
    <property type="entry name" value="Acetylglutamate kinase-like"/>
    <property type="match status" value="1"/>
</dbReference>
<feature type="signal peptide" evidence="1">
    <location>
        <begin position="1"/>
        <end position="18"/>
    </location>
</feature>
<dbReference type="SUPFAM" id="SSF53633">
    <property type="entry name" value="Carbamate kinase-like"/>
    <property type="match status" value="1"/>
</dbReference>
<evidence type="ECO:0000313" key="3">
    <source>
        <dbReference type="Proteomes" id="UP001189429"/>
    </source>
</evidence>
<comment type="caution">
    <text evidence="2">The sequence shown here is derived from an EMBL/GenBank/DDBJ whole genome shotgun (WGS) entry which is preliminary data.</text>
</comment>
<name>A0ABN9SE40_9DINO</name>
<keyword evidence="1" id="KW-0732">Signal</keyword>
<evidence type="ECO:0000256" key="1">
    <source>
        <dbReference type="SAM" id="SignalP"/>
    </source>
</evidence>
<proteinExistence type="predicted"/>
<sequence length="206" mass="21097">RWPGAAATAAACAPLVLGAAAGARRRRSGGGGRPSVAVRVATAGAPSARAEETAFSWRSYGADWEVHKFGGASLNDAALYRTCGDLLVAQASREAGRWIPTAAIVSAAGGMTDALVSVITTAVHDRDAAAAQLRAAVARQVGITLELVPGRPELTDPVVASLESDGESVGSLLATMALMRGVPPQMLESWSLGSARSGPRRRSPRT</sequence>